<evidence type="ECO:0000256" key="9">
    <source>
        <dbReference type="ARBA" id="ARBA00023136"/>
    </source>
</evidence>
<accession>A0AA86N1P5</accession>
<sequence length="143" mass="16880">MSWARLYRYRVQVEEALRMELAELDRAVQKVHEVRAQWQRISDDDADRLLTEARRGVEAGLAHGWLGEWNAIQMTVTNVDRAVAAAMDRRTKKQAELMEAVRDRRKIELVMKRAADRKQQIQRRLEQRMLDDLAGHRWARDSS</sequence>
<keyword evidence="12" id="KW-1185">Reference proteome</keyword>
<dbReference type="GO" id="GO:0009288">
    <property type="term" value="C:bacterial-type flagellum"/>
    <property type="evidence" value="ECO:0007669"/>
    <property type="project" value="InterPro"/>
</dbReference>
<dbReference type="GO" id="GO:0071973">
    <property type="term" value="P:bacterial-type flagellum-dependent cell motility"/>
    <property type="evidence" value="ECO:0007669"/>
    <property type="project" value="InterPro"/>
</dbReference>
<keyword evidence="7" id="KW-1005">Bacterial flagellum biogenesis</keyword>
<evidence type="ECO:0000256" key="5">
    <source>
        <dbReference type="ARBA" id="ARBA00022475"/>
    </source>
</evidence>
<evidence type="ECO:0000256" key="7">
    <source>
        <dbReference type="ARBA" id="ARBA00022795"/>
    </source>
</evidence>
<organism evidence="11 12">
    <name type="scientific">Nitrospira tepida</name>
    <dbReference type="NCBI Taxonomy" id="2973512"/>
    <lineage>
        <taxon>Bacteria</taxon>
        <taxon>Pseudomonadati</taxon>
        <taxon>Nitrospirota</taxon>
        <taxon>Nitrospiria</taxon>
        <taxon>Nitrospirales</taxon>
        <taxon>Nitrospiraceae</taxon>
        <taxon>Nitrospira</taxon>
    </lineage>
</organism>
<evidence type="ECO:0000256" key="3">
    <source>
        <dbReference type="ARBA" id="ARBA00020392"/>
    </source>
</evidence>
<evidence type="ECO:0000256" key="1">
    <source>
        <dbReference type="ARBA" id="ARBA00004413"/>
    </source>
</evidence>
<keyword evidence="11" id="KW-0282">Flagellum</keyword>
<keyword evidence="10" id="KW-1006">Bacterial flagellum protein export</keyword>
<evidence type="ECO:0000313" key="11">
    <source>
        <dbReference type="EMBL" id="CAI4033029.1"/>
    </source>
</evidence>
<dbReference type="EMBL" id="OX365700">
    <property type="protein sequence ID" value="CAI4033029.1"/>
    <property type="molecule type" value="Genomic_DNA"/>
</dbReference>
<dbReference type="Proteomes" id="UP001179121">
    <property type="component" value="Chromosome"/>
</dbReference>
<dbReference type="GO" id="GO:0006935">
    <property type="term" value="P:chemotaxis"/>
    <property type="evidence" value="ECO:0007669"/>
    <property type="project" value="UniProtKB-KW"/>
</dbReference>
<dbReference type="KEGG" id="nti:DNFV4_03459"/>
<dbReference type="GO" id="GO:0005886">
    <property type="term" value="C:plasma membrane"/>
    <property type="evidence" value="ECO:0007669"/>
    <property type="project" value="UniProtKB-SubCell"/>
</dbReference>
<keyword evidence="4" id="KW-0813">Transport</keyword>
<keyword evidence="11" id="KW-0969">Cilium</keyword>
<evidence type="ECO:0000256" key="6">
    <source>
        <dbReference type="ARBA" id="ARBA00022500"/>
    </source>
</evidence>
<dbReference type="Pfam" id="PF02050">
    <property type="entry name" value="FliJ"/>
    <property type="match status" value="1"/>
</dbReference>
<comment type="subcellular location">
    <subcellularLocation>
        <location evidence="1">Cell membrane</location>
        <topology evidence="1">Peripheral membrane protein</topology>
        <orientation evidence="1">Cytoplasmic side</orientation>
    </subcellularLocation>
</comment>
<keyword evidence="8" id="KW-0653">Protein transport</keyword>
<evidence type="ECO:0000256" key="2">
    <source>
        <dbReference type="ARBA" id="ARBA00010004"/>
    </source>
</evidence>
<proteinExistence type="inferred from homology"/>
<evidence type="ECO:0000256" key="8">
    <source>
        <dbReference type="ARBA" id="ARBA00022927"/>
    </source>
</evidence>
<dbReference type="Gene3D" id="1.10.287.1700">
    <property type="match status" value="1"/>
</dbReference>
<dbReference type="GO" id="GO:0015031">
    <property type="term" value="P:protein transport"/>
    <property type="evidence" value="ECO:0007669"/>
    <property type="project" value="UniProtKB-KW"/>
</dbReference>
<name>A0AA86N1P5_9BACT</name>
<protein>
    <recommendedName>
        <fullName evidence="3">Flagellar FliJ protein</fullName>
    </recommendedName>
</protein>
<dbReference type="GO" id="GO:0044781">
    <property type="term" value="P:bacterial-type flagellum organization"/>
    <property type="evidence" value="ECO:0007669"/>
    <property type="project" value="UniProtKB-KW"/>
</dbReference>
<dbReference type="InterPro" id="IPR012823">
    <property type="entry name" value="Flagell_FliJ"/>
</dbReference>
<keyword evidence="5" id="KW-1003">Cell membrane</keyword>
<dbReference type="InterPro" id="IPR053716">
    <property type="entry name" value="Flag_assembly_chemotaxis_eff"/>
</dbReference>
<keyword evidence="9" id="KW-0472">Membrane</keyword>
<evidence type="ECO:0000256" key="4">
    <source>
        <dbReference type="ARBA" id="ARBA00022448"/>
    </source>
</evidence>
<evidence type="ECO:0000256" key="10">
    <source>
        <dbReference type="ARBA" id="ARBA00023225"/>
    </source>
</evidence>
<evidence type="ECO:0000313" key="12">
    <source>
        <dbReference type="Proteomes" id="UP001179121"/>
    </source>
</evidence>
<comment type="similarity">
    <text evidence="2">Belongs to the FliJ family.</text>
</comment>
<dbReference type="RefSeq" id="WP_289269884.1">
    <property type="nucleotide sequence ID" value="NZ_OX365700.1"/>
</dbReference>
<keyword evidence="6" id="KW-0145">Chemotaxis</keyword>
<gene>
    <name evidence="11" type="ORF">DNFV4_03459</name>
</gene>
<keyword evidence="11" id="KW-0966">Cell projection</keyword>
<dbReference type="AlphaFoldDB" id="A0AA86N1P5"/>
<reference evidence="11" key="1">
    <citation type="submission" date="2022-10" db="EMBL/GenBank/DDBJ databases">
        <authorList>
            <person name="Koch H."/>
        </authorList>
    </citation>
    <scope>NUCLEOTIDE SEQUENCE</scope>
    <source>
        <strain evidence="11">DNF</strain>
    </source>
</reference>